<dbReference type="AlphaFoldDB" id="A0A0B8QLV8"/>
<gene>
    <name evidence="1" type="ORF">JCM19241_351</name>
</gene>
<dbReference type="EMBL" id="BBSC01000005">
    <property type="protein sequence ID" value="GAM76053.1"/>
    <property type="molecule type" value="Genomic_DNA"/>
</dbReference>
<organism evidence="1 2">
    <name type="scientific">Vibrio ishigakensis</name>
    <dbReference type="NCBI Taxonomy" id="1481914"/>
    <lineage>
        <taxon>Bacteria</taxon>
        <taxon>Pseudomonadati</taxon>
        <taxon>Pseudomonadota</taxon>
        <taxon>Gammaproteobacteria</taxon>
        <taxon>Vibrionales</taxon>
        <taxon>Vibrionaceae</taxon>
        <taxon>Vibrio</taxon>
    </lineage>
</organism>
<name>A0A0B8QLV8_9VIBR</name>
<comment type="caution">
    <text evidence="1">The sequence shown here is derived from an EMBL/GenBank/DDBJ whole genome shotgun (WGS) entry which is preliminary data.</text>
</comment>
<evidence type="ECO:0000313" key="2">
    <source>
        <dbReference type="Proteomes" id="UP000031666"/>
    </source>
</evidence>
<proteinExistence type="predicted"/>
<dbReference type="PANTHER" id="PTHR42834:SF1">
    <property type="entry name" value="ENDONUCLEASE_EXONUCLEASE_PHOSPHATASE FAMILY PROTEIN (AFU_ORTHOLOGUE AFUA_3G09210)"/>
    <property type="match status" value="1"/>
</dbReference>
<reference evidence="1 2" key="2">
    <citation type="submission" date="2015-01" db="EMBL/GenBank/DDBJ databases">
        <authorList>
            <consortium name="NBRP consortium"/>
            <person name="Sawabe T."/>
            <person name="Meirelles P."/>
            <person name="Feng G."/>
            <person name="Sayaka M."/>
            <person name="Hattori M."/>
            <person name="Ohkuma M."/>
        </authorList>
    </citation>
    <scope>NUCLEOTIDE SEQUENCE [LARGE SCALE GENOMIC DNA]</scope>
    <source>
        <strain evidence="2">JCM 19241</strain>
    </source>
</reference>
<reference evidence="1 2" key="1">
    <citation type="submission" date="2015-01" db="EMBL/GenBank/DDBJ databases">
        <title>Vibrio sp. C94 JCM 19241 whole genome shotgun sequence.</title>
        <authorList>
            <person name="Sawabe T."/>
            <person name="Meirelles P."/>
            <person name="Feng G."/>
            <person name="Sayaka M."/>
            <person name="Hattori M."/>
            <person name="Ohkuma M."/>
        </authorList>
    </citation>
    <scope>NUCLEOTIDE SEQUENCE [LARGE SCALE GENOMIC DNA]</scope>
    <source>
        <strain evidence="2">JCM 19241</strain>
    </source>
</reference>
<dbReference type="CDD" id="cd04486">
    <property type="entry name" value="YhcR_OBF_like"/>
    <property type="match status" value="1"/>
</dbReference>
<protein>
    <submittedName>
        <fullName evidence="1">Extracellular deoxyribonuclease xds</fullName>
    </submittedName>
</protein>
<dbReference type="STRING" id="1481914.JCM19241_351"/>
<dbReference type="Proteomes" id="UP000031666">
    <property type="component" value="Unassembled WGS sequence"/>
</dbReference>
<dbReference type="PANTHER" id="PTHR42834">
    <property type="entry name" value="ENDONUCLEASE/EXONUCLEASE/PHOSPHATASE FAMILY PROTEIN (AFU_ORTHOLOGUE AFUA_3G09210)"/>
    <property type="match status" value="1"/>
</dbReference>
<sequence>MCELPAPPPGEPATIMQLQGEGMWSPYTDPRNGKFESDEVFEVTGVVTHVQTSSLGGDLTTGFFIQDQHGDGNPKTSDGIFVKGSPAGLSIGDEVVVTGTVLEHYYWTQINSVNIERTGVTGIDIAPTTIEPMDSDETFEHTLERYEGMLVRVNDKTDMHVTRTFGFDYSSYRNNMVLSHNSVNYHPNQFNVPLTDAAVAQDKSNAERRLFVESPFKAADGVVPWYPEFAQDNGTGTTNDYIRVGATLGEQGLTGVLGYSYSEYHSMLTMRRITKPSLPMKDQQHLS</sequence>
<accession>A0A0B8QLV8</accession>
<evidence type="ECO:0000313" key="1">
    <source>
        <dbReference type="EMBL" id="GAM76053.1"/>
    </source>
</evidence>